<proteinExistence type="predicted"/>
<dbReference type="Proteomes" id="UP000045706">
    <property type="component" value="Unassembled WGS sequence"/>
</dbReference>
<evidence type="ECO:0000313" key="5">
    <source>
        <dbReference type="Proteomes" id="UP000045706"/>
    </source>
</evidence>
<evidence type="ECO:0000256" key="1">
    <source>
        <dbReference type="SAM" id="Phobius"/>
    </source>
</evidence>
<dbReference type="PANTHER" id="PTHR36978">
    <property type="entry name" value="P-LOOP CONTAINING NUCLEOTIDE TRIPHOSPHATE HYDROLASE"/>
    <property type="match status" value="1"/>
</dbReference>
<dbReference type="Pfam" id="PF17784">
    <property type="entry name" value="Sulfotransfer_4"/>
    <property type="match status" value="1"/>
</dbReference>
<dbReference type="EMBL" id="CVQI01019335">
    <property type="protein sequence ID" value="CRK26517.1"/>
    <property type="molecule type" value="Genomic_DNA"/>
</dbReference>
<accession>A0A0G4LX07</accession>
<evidence type="ECO:0008006" key="6">
    <source>
        <dbReference type="Google" id="ProtNLM"/>
    </source>
</evidence>
<dbReference type="SUPFAM" id="SSF52540">
    <property type="entry name" value="P-loop containing nucleoside triphosphate hydrolases"/>
    <property type="match status" value="1"/>
</dbReference>
<sequence length="272" mass="30115">MRKEVNEPNAAPVAREMKVLSVGLPRTGSYSICLALTALGYRDVYHGLHAIDNPEDFEVFGRAADALFPSLPSYNGNGMTAKDWNAVFGPCEAVTDLAGPFAESLIASYPDAKVIIVIRDYDKWHKSFVDMLSGIFGRVTMFIKNYLEPWTGDHSATNVQKMMLGWTRSKDLGDLVSRTRELYDRHTDGVQRLVPAEQLLVYKLGDGWQPLCEFLGRDIPEVPFPHGNEAAELRRIIINKQLRVFRAAAIKLSPYVIGAAVIGGAAWMGISA</sequence>
<gene>
    <name evidence="3" type="ORF">BN1708_014566</name>
    <name evidence="2" type="ORF">BN1723_013840</name>
</gene>
<organism evidence="3 4">
    <name type="scientific">Verticillium longisporum</name>
    <name type="common">Verticillium dahliae var. longisporum</name>
    <dbReference type="NCBI Taxonomy" id="100787"/>
    <lineage>
        <taxon>Eukaryota</taxon>
        <taxon>Fungi</taxon>
        <taxon>Dikarya</taxon>
        <taxon>Ascomycota</taxon>
        <taxon>Pezizomycotina</taxon>
        <taxon>Sordariomycetes</taxon>
        <taxon>Hypocreomycetidae</taxon>
        <taxon>Glomerellales</taxon>
        <taxon>Plectosphaerellaceae</taxon>
        <taxon>Verticillium</taxon>
    </lineage>
</organism>
<keyword evidence="1" id="KW-1133">Transmembrane helix</keyword>
<dbReference type="PANTHER" id="PTHR36978:SF4">
    <property type="entry name" value="P-LOOP CONTAINING NUCLEOSIDE TRIPHOSPHATE HYDROLASE PROTEIN"/>
    <property type="match status" value="1"/>
</dbReference>
<dbReference type="InterPro" id="IPR027417">
    <property type="entry name" value="P-loop_NTPase"/>
</dbReference>
<feature type="transmembrane region" description="Helical" evidence="1">
    <location>
        <begin position="244"/>
        <end position="270"/>
    </location>
</feature>
<dbReference type="Proteomes" id="UP000044602">
    <property type="component" value="Unassembled WGS sequence"/>
</dbReference>
<evidence type="ECO:0000313" key="3">
    <source>
        <dbReference type="EMBL" id="CRK26562.1"/>
    </source>
</evidence>
<reference evidence="4 5" key="1">
    <citation type="submission" date="2015-05" db="EMBL/GenBank/DDBJ databases">
        <authorList>
            <person name="Fogelqvist Johan"/>
        </authorList>
    </citation>
    <scope>NUCLEOTIDE SEQUENCE [LARGE SCALE GENOMIC DNA]</scope>
    <source>
        <strain evidence="3">VL1</strain>
        <strain evidence="2">VL2</strain>
    </source>
</reference>
<keyword evidence="1" id="KW-0472">Membrane</keyword>
<dbReference type="STRING" id="100787.A0A0G4LX07"/>
<evidence type="ECO:0000313" key="2">
    <source>
        <dbReference type="EMBL" id="CRK26517.1"/>
    </source>
</evidence>
<dbReference type="Gene3D" id="3.40.50.300">
    <property type="entry name" value="P-loop containing nucleotide triphosphate hydrolases"/>
    <property type="match status" value="1"/>
</dbReference>
<dbReference type="AlphaFoldDB" id="A0A0G4LX07"/>
<keyword evidence="4" id="KW-1185">Reference proteome</keyword>
<protein>
    <recommendedName>
        <fullName evidence="6">Sulfotransferase domain-containing protein</fullName>
    </recommendedName>
</protein>
<keyword evidence="1" id="KW-0812">Transmembrane</keyword>
<dbReference type="InterPro" id="IPR040632">
    <property type="entry name" value="Sulfotransfer_4"/>
</dbReference>
<dbReference type="EMBL" id="CVQH01020207">
    <property type="protein sequence ID" value="CRK26562.1"/>
    <property type="molecule type" value="Genomic_DNA"/>
</dbReference>
<evidence type="ECO:0000313" key="4">
    <source>
        <dbReference type="Proteomes" id="UP000044602"/>
    </source>
</evidence>
<name>A0A0G4LX07_VERLO</name>